<name>A0A183L0V0_9TREM</name>
<evidence type="ECO:0000256" key="2">
    <source>
        <dbReference type="ARBA" id="ARBA00039743"/>
    </source>
</evidence>
<sequence length="252" mass="28280">MHRDNYAQATYVEMYVGSSILNLAYALRYVGITLHASMNSVKCLKLVTTRSKILHCLIEDSLVTKSTVYRFSTRPGSISNSVKTTAQSKPSSFVGKHAPLILTKSAVARALQLLQMNPKATGLRIGVRTRGCNGLSYTLDFCFEGRQPGDEVVEQDNVRIFIDRRAQLTLLGTEMDYQQDVLSSQFVFNNPNIKGTFTAYILLILKFYLRIPTMNSSRAISQTALRIQVVWLPKSVFMNLGFTQPNSVKSRH</sequence>
<dbReference type="GO" id="GO:0051537">
    <property type="term" value="F:2 iron, 2 sulfur cluster binding"/>
    <property type="evidence" value="ECO:0007669"/>
    <property type="project" value="TreeGrafter"/>
</dbReference>
<comment type="similarity">
    <text evidence="1">Belongs to the HesB/IscA family.</text>
</comment>
<dbReference type="Pfam" id="PF01521">
    <property type="entry name" value="Fe-S_biosyn"/>
    <property type="match status" value="1"/>
</dbReference>
<dbReference type="STRING" id="6186.A0A183L0V0"/>
<keyword evidence="5" id="KW-1185">Reference proteome</keyword>
<gene>
    <name evidence="4" type="ORF">SCUD_LOCUS20949</name>
</gene>
<dbReference type="GO" id="GO:0016226">
    <property type="term" value="P:iron-sulfur cluster assembly"/>
    <property type="evidence" value="ECO:0007669"/>
    <property type="project" value="InterPro"/>
</dbReference>
<feature type="domain" description="Core" evidence="3">
    <location>
        <begin position="100"/>
        <end position="196"/>
    </location>
</feature>
<dbReference type="InterPro" id="IPR000361">
    <property type="entry name" value="ATAP_core_dom"/>
</dbReference>
<dbReference type="PANTHER" id="PTHR10072">
    <property type="entry name" value="IRON-SULFUR CLUSTER ASSEMBLY PROTEIN"/>
    <property type="match status" value="1"/>
</dbReference>
<dbReference type="AlphaFoldDB" id="A0A183L0V0"/>
<dbReference type="Gene3D" id="2.60.300.12">
    <property type="entry name" value="HesB-like domain"/>
    <property type="match status" value="1"/>
</dbReference>
<dbReference type="Proteomes" id="UP000279833">
    <property type="component" value="Unassembled WGS sequence"/>
</dbReference>
<dbReference type="WBParaSite" id="SCUD_0002095201-mRNA-1">
    <property type="protein sequence ID" value="SCUD_0002095201-mRNA-1"/>
    <property type="gene ID" value="SCUD_0002095201"/>
</dbReference>
<evidence type="ECO:0000313" key="6">
    <source>
        <dbReference type="WBParaSite" id="SCUD_0002095201-mRNA-1"/>
    </source>
</evidence>
<dbReference type="InterPro" id="IPR050322">
    <property type="entry name" value="Fe-S_cluster_asmbl/transfer"/>
</dbReference>
<dbReference type="NCBIfam" id="TIGR00049">
    <property type="entry name" value="iron-sulfur cluster assembly accessory protein"/>
    <property type="match status" value="1"/>
</dbReference>
<reference evidence="4 5" key="2">
    <citation type="submission" date="2018-11" db="EMBL/GenBank/DDBJ databases">
        <authorList>
            <consortium name="Pathogen Informatics"/>
        </authorList>
    </citation>
    <scope>NUCLEOTIDE SEQUENCE [LARGE SCALE GENOMIC DNA]</scope>
    <source>
        <strain evidence="4">Dakar</strain>
        <strain evidence="5">Dakar, Senegal</strain>
    </source>
</reference>
<dbReference type="GO" id="GO:0005739">
    <property type="term" value="C:mitochondrion"/>
    <property type="evidence" value="ECO:0007669"/>
    <property type="project" value="TreeGrafter"/>
</dbReference>
<proteinExistence type="inferred from homology"/>
<evidence type="ECO:0000313" key="5">
    <source>
        <dbReference type="Proteomes" id="UP000279833"/>
    </source>
</evidence>
<protein>
    <recommendedName>
        <fullName evidence="2">Iron-sulfur cluster assembly 1 homolog, mitochondrial</fullName>
    </recommendedName>
</protein>
<dbReference type="InterPro" id="IPR016092">
    <property type="entry name" value="ATAP"/>
</dbReference>
<evidence type="ECO:0000259" key="3">
    <source>
        <dbReference type="Pfam" id="PF01521"/>
    </source>
</evidence>
<reference evidence="6" key="1">
    <citation type="submission" date="2016-06" db="UniProtKB">
        <authorList>
            <consortium name="WormBaseParasite"/>
        </authorList>
    </citation>
    <scope>IDENTIFICATION</scope>
</reference>
<dbReference type="PANTHER" id="PTHR10072:SF41">
    <property type="entry name" value="IRON-SULFUR CLUSTER ASSEMBLY 1 HOMOLOG, MITOCHONDRIAL"/>
    <property type="match status" value="1"/>
</dbReference>
<evidence type="ECO:0000313" key="4">
    <source>
        <dbReference type="EMBL" id="VDP73855.1"/>
    </source>
</evidence>
<accession>A0A183L0V0</accession>
<dbReference type="EMBL" id="UZAK01045386">
    <property type="protein sequence ID" value="VDP73855.1"/>
    <property type="molecule type" value="Genomic_DNA"/>
</dbReference>
<evidence type="ECO:0000256" key="1">
    <source>
        <dbReference type="ARBA" id="ARBA00006718"/>
    </source>
</evidence>
<organism evidence="6">
    <name type="scientific">Schistosoma curassoni</name>
    <dbReference type="NCBI Taxonomy" id="6186"/>
    <lineage>
        <taxon>Eukaryota</taxon>
        <taxon>Metazoa</taxon>
        <taxon>Spiralia</taxon>
        <taxon>Lophotrochozoa</taxon>
        <taxon>Platyhelminthes</taxon>
        <taxon>Trematoda</taxon>
        <taxon>Digenea</taxon>
        <taxon>Strigeidida</taxon>
        <taxon>Schistosomatoidea</taxon>
        <taxon>Schistosomatidae</taxon>
        <taxon>Schistosoma</taxon>
    </lineage>
</organism>
<dbReference type="InterPro" id="IPR035903">
    <property type="entry name" value="HesB-like_dom_sf"/>
</dbReference>
<dbReference type="SUPFAM" id="SSF89360">
    <property type="entry name" value="HesB-like domain"/>
    <property type="match status" value="1"/>
</dbReference>